<dbReference type="RefSeq" id="WP_008278073.1">
    <property type="nucleotide sequence ID" value="NZ_AAXW01000065.1"/>
</dbReference>
<dbReference type="Gene3D" id="3.40.50.300">
    <property type="entry name" value="P-loop containing nucleotide triphosphate hydrolases"/>
    <property type="match status" value="1"/>
</dbReference>
<keyword evidence="2 5" id="KW-0808">Transferase</keyword>
<feature type="domain" description="Sulfotransferase" evidence="4">
    <location>
        <begin position="7"/>
        <end position="233"/>
    </location>
</feature>
<evidence type="ECO:0000259" key="4">
    <source>
        <dbReference type="Pfam" id="PF00685"/>
    </source>
</evidence>
<gene>
    <name evidence="5" type="ORF">CY0110_11862</name>
</gene>
<dbReference type="SUPFAM" id="SSF57997">
    <property type="entry name" value="Tropomyosin"/>
    <property type="match status" value="1"/>
</dbReference>
<accession>A3IXG6</accession>
<dbReference type="PANTHER" id="PTHR11783">
    <property type="entry name" value="SULFOTRANSFERASE SULT"/>
    <property type="match status" value="1"/>
</dbReference>
<dbReference type="OrthoDB" id="8446141at2"/>
<dbReference type="Pfam" id="PF00685">
    <property type="entry name" value="Sulfotransfer_1"/>
    <property type="match status" value="1"/>
</dbReference>
<dbReference type="Gene3D" id="1.10.287.1490">
    <property type="match status" value="1"/>
</dbReference>
<keyword evidence="6" id="KW-1185">Reference proteome</keyword>
<dbReference type="InterPro" id="IPR027417">
    <property type="entry name" value="P-loop_NTPase"/>
</dbReference>
<dbReference type="AlphaFoldDB" id="A3IXG6"/>
<dbReference type="GO" id="GO:0008146">
    <property type="term" value="F:sulfotransferase activity"/>
    <property type="evidence" value="ECO:0007669"/>
    <property type="project" value="InterPro"/>
</dbReference>
<dbReference type="EMBL" id="AAXW01000065">
    <property type="protein sequence ID" value="EAZ88813.1"/>
    <property type="molecule type" value="Genomic_DNA"/>
</dbReference>
<keyword evidence="3" id="KW-0175">Coiled coil</keyword>
<evidence type="ECO:0000256" key="1">
    <source>
        <dbReference type="ARBA" id="ARBA00005771"/>
    </source>
</evidence>
<proteinExistence type="inferred from homology"/>
<comment type="caution">
    <text evidence="5">The sequence shown here is derived from an EMBL/GenBank/DDBJ whole genome shotgun (WGS) entry which is preliminary data.</text>
</comment>
<evidence type="ECO:0000313" key="5">
    <source>
        <dbReference type="EMBL" id="EAZ88813.1"/>
    </source>
</evidence>
<evidence type="ECO:0000256" key="3">
    <source>
        <dbReference type="SAM" id="Coils"/>
    </source>
</evidence>
<evidence type="ECO:0000313" key="6">
    <source>
        <dbReference type="Proteomes" id="UP000003781"/>
    </source>
</evidence>
<evidence type="ECO:0000256" key="2">
    <source>
        <dbReference type="ARBA" id="ARBA00022679"/>
    </source>
</evidence>
<name>A3IXG6_9CHRO</name>
<dbReference type="eggNOG" id="COG0845">
    <property type="taxonomic scope" value="Bacteria"/>
</dbReference>
<dbReference type="Proteomes" id="UP000003781">
    <property type="component" value="Unassembled WGS sequence"/>
</dbReference>
<organism evidence="5 6">
    <name type="scientific">Crocosphaera chwakensis CCY0110</name>
    <dbReference type="NCBI Taxonomy" id="391612"/>
    <lineage>
        <taxon>Bacteria</taxon>
        <taxon>Bacillati</taxon>
        <taxon>Cyanobacteriota</taxon>
        <taxon>Cyanophyceae</taxon>
        <taxon>Oscillatoriophycideae</taxon>
        <taxon>Chroococcales</taxon>
        <taxon>Aphanothecaceae</taxon>
        <taxon>Crocosphaera</taxon>
        <taxon>Crocosphaera chwakensis</taxon>
    </lineage>
</organism>
<feature type="coiled-coil region" evidence="3">
    <location>
        <begin position="262"/>
        <end position="370"/>
    </location>
</feature>
<dbReference type="InterPro" id="IPR000863">
    <property type="entry name" value="Sulfotransferase_dom"/>
</dbReference>
<protein>
    <submittedName>
        <fullName evidence="5">Putative sulfotransferase protein</fullName>
    </submittedName>
</protein>
<sequence length="391" mass="46094">MDFEILPDDIFLVSYPKSGATWLRFLIGNYLTNNQCTFTNSHFIVPDIHFNSSSVDIQKLEYPRFFKSHESFTKEYNKVVYLVRDGRDVAVSYYFHLKKFHQFYQSDKDTKFTSFLERFNQGEIDTYTPWSQHVINWLDNRGENFLLIKYENMKINAQETLKQVLDFAQIPVDPDKLAEAVQASSFNKMQELEKVQFNLMDRLKTSDPTIPFVRRGQAGAWHEFFSSELLADFIDTHGVALERLDYLPLGLVGAMKQRTTQLAETNQHLEQTQSQLQQIKEALQQKLEQTNQELQETQTQLQETQTQLQETQTQLQETQTQLQETQTQLQETQTQLQETQTQLQETQTQLQETQTQLQQSQERIIAMESTKFWKLRTQWLKFKKLLGLPVE</sequence>
<comment type="similarity">
    <text evidence="1">Belongs to the sulfotransferase 1 family.</text>
</comment>
<dbReference type="SUPFAM" id="SSF52540">
    <property type="entry name" value="P-loop containing nucleoside triphosphate hydrolases"/>
    <property type="match status" value="1"/>
</dbReference>
<reference evidence="5 6" key="1">
    <citation type="submission" date="2007-03" db="EMBL/GenBank/DDBJ databases">
        <authorList>
            <person name="Stal L."/>
            <person name="Ferriera S."/>
            <person name="Johnson J."/>
            <person name="Kravitz S."/>
            <person name="Beeson K."/>
            <person name="Sutton G."/>
            <person name="Rogers Y.-H."/>
            <person name="Friedman R."/>
            <person name="Frazier M."/>
            <person name="Venter J.C."/>
        </authorList>
    </citation>
    <scope>NUCLEOTIDE SEQUENCE [LARGE SCALE GENOMIC DNA]</scope>
    <source>
        <strain evidence="5 6">CCY0110</strain>
    </source>
</reference>